<evidence type="ECO:0000313" key="3">
    <source>
        <dbReference type="Proteomes" id="UP000026962"/>
    </source>
</evidence>
<sequence length="97" mass="10103">MSSATVTATASGGLHAAAAGEWLGELSAALQGKWQAMVSTDQRRRQQQRGDEAGEKKGVIAAGVETRRRKEEGDVGACGGAMSDTTVFLLLDHFAPS</sequence>
<dbReference type="AlphaFoldDB" id="A0A0E0MP71"/>
<accession>A0A0E0MP71</accession>
<proteinExistence type="predicted"/>
<reference evidence="2" key="2">
    <citation type="submission" date="2018-05" db="EMBL/GenBank/DDBJ databases">
        <title>OpunRS2 (Oryza punctata Reference Sequence Version 2).</title>
        <authorList>
            <person name="Zhang J."/>
            <person name="Kudrna D."/>
            <person name="Lee S."/>
            <person name="Talag J."/>
            <person name="Welchert J."/>
            <person name="Wing R.A."/>
        </authorList>
    </citation>
    <scope>NUCLEOTIDE SEQUENCE [LARGE SCALE GENOMIC DNA]</scope>
</reference>
<dbReference type="Proteomes" id="UP000026962">
    <property type="component" value="Chromosome 12"/>
</dbReference>
<dbReference type="Gramene" id="OPUNC12G15910.1">
    <property type="protein sequence ID" value="OPUNC12G15910.1"/>
    <property type="gene ID" value="OPUNC12G15910"/>
</dbReference>
<evidence type="ECO:0000256" key="1">
    <source>
        <dbReference type="SAM" id="MobiDB-lite"/>
    </source>
</evidence>
<keyword evidence="3" id="KW-1185">Reference proteome</keyword>
<dbReference type="eggNOG" id="ENOG502R3UN">
    <property type="taxonomic scope" value="Eukaryota"/>
</dbReference>
<feature type="compositionally biased region" description="Basic and acidic residues" evidence="1">
    <location>
        <begin position="41"/>
        <end position="58"/>
    </location>
</feature>
<protein>
    <submittedName>
        <fullName evidence="2">Uncharacterized protein</fullName>
    </submittedName>
</protein>
<organism evidence="2">
    <name type="scientific">Oryza punctata</name>
    <name type="common">Red rice</name>
    <dbReference type="NCBI Taxonomy" id="4537"/>
    <lineage>
        <taxon>Eukaryota</taxon>
        <taxon>Viridiplantae</taxon>
        <taxon>Streptophyta</taxon>
        <taxon>Embryophyta</taxon>
        <taxon>Tracheophyta</taxon>
        <taxon>Spermatophyta</taxon>
        <taxon>Magnoliopsida</taxon>
        <taxon>Liliopsida</taxon>
        <taxon>Poales</taxon>
        <taxon>Poaceae</taxon>
        <taxon>BOP clade</taxon>
        <taxon>Oryzoideae</taxon>
        <taxon>Oryzeae</taxon>
        <taxon>Oryzinae</taxon>
        <taxon>Oryza</taxon>
    </lineage>
</organism>
<reference evidence="2" key="1">
    <citation type="submission" date="2015-04" db="UniProtKB">
        <authorList>
            <consortium name="EnsemblPlants"/>
        </authorList>
    </citation>
    <scope>IDENTIFICATION</scope>
</reference>
<dbReference type="OMA" id="QKPARGD"/>
<dbReference type="EnsemblPlants" id="OPUNC12G15910.1">
    <property type="protein sequence ID" value="OPUNC12G15910.1"/>
    <property type="gene ID" value="OPUNC12G15910"/>
</dbReference>
<name>A0A0E0MP71_ORYPU</name>
<dbReference type="HOGENOM" id="CLU_184755_0_0_1"/>
<feature type="region of interest" description="Disordered" evidence="1">
    <location>
        <begin position="36"/>
        <end position="59"/>
    </location>
</feature>
<evidence type="ECO:0000313" key="2">
    <source>
        <dbReference type="EnsemblPlants" id="OPUNC12G15910.1"/>
    </source>
</evidence>